<keyword evidence="2 9" id="KW-0158">Chromosome</keyword>
<dbReference type="PANTHER" id="PTHR45849:SF1">
    <property type="entry name" value="FACT COMPLEX SUBUNIT SSRP1"/>
    <property type="match status" value="1"/>
</dbReference>
<accession>A0A2U1PCR7</accession>
<feature type="compositionally biased region" description="Basic residues" evidence="10">
    <location>
        <begin position="409"/>
        <end position="425"/>
    </location>
</feature>
<evidence type="ECO:0000256" key="5">
    <source>
        <dbReference type="ARBA" id="ARBA00023015"/>
    </source>
</evidence>
<proteinExistence type="inferred from homology"/>
<evidence type="ECO:0000256" key="4">
    <source>
        <dbReference type="ARBA" id="ARBA00022763"/>
    </source>
</evidence>
<keyword evidence="13" id="KW-1185">Reference proteome</keyword>
<dbReference type="InterPro" id="IPR000969">
    <property type="entry name" value="SSRP1/POB3"/>
</dbReference>
<keyword evidence="7 9" id="KW-0234">DNA repair</keyword>
<dbReference type="InterPro" id="IPR024954">
    <property type="entry name" value="SSRP1_DD"/>
</dbReference>
<dbReference type="Gene3D" id="2.30.29.30">
    <property type="entry name" value="Pleckstrin-homology domain (PH domain)/Phosphotyrosine-binding domain (PTB)"/>
    <property type="match status" value="1"/>
</dbReference>
<dbReference type="Pfam" id="PF08512">
    <property type="entry name" value="Rttp106-like_middle"/>
    <property type="match status" value="1"/>
</dbReference>
<dbReference type="Pfam" id="PF03531">
    <property type="entry name" value="SSrecog"/>
    <property type="match status" value="1"/>
</dbReference>
<dbReference type="InterPro" id="IPR050454">
    <property type="entry name" value="RTT106/SSRP1_HistChap/FACT"/>
</dbReference>
<gene>
    <name evidence="12" type="ORF">CTI12_AA167940</name>
</gene>
<keyword evidence="4 9" id="KW-0227">DNA damage</keyword>
<dbReference type="STRING" id="35608.A0A2U1PCR7"/>
<keyword evidence="6 9" id="KW-0804">Transcription</keyword>
<dbReference type="PRINTS" id="PR00887">
    <property type="entry name" value="SSRCOGNITION"/>
</dbReference>
<dbReference type="Proteomes" id="UP000245207">
    <property type="component" value="Unassembled WGS sequence"/>
</dbReference>
<keyword evidence="3 9" id="KW-0235">DNA replication</keyword>
<dbReference type="GO" id="GO:0006260">
    <property type="term" value="P:DNA replication"/>
    <property type="evidence" value="ECO:0007669"/>
    <property type="project" value="UniProtKB-KW"/>
</dbReference>
<evidence type="ECO:0000313" key="13">
    <source>
        <dbReference type="Proteomes" id="UP000245207"/>
    </source>
</evidence>
<evidence type="ECO:0000313" key="12">
    <source>
        <dbReference type="EMBL" id="PWA83527.1"/>
    </source>
</evidence>
<dbReference type="OrthoDB" id="498543at2759"/>
<dbReference type="Gene3D" id="2.30.29.150">
    <property type="match status" value="1"/>
</dbReference>
<evidence type="ECO:0000256" key="7">
    <source>
        <dbReference type="ARBA" id="ARBA00023204"/>
    </source>
</evidence>
<comment type="similarity">
    <text evidence="1 9">Belongs to the SSRP1 family.</text>
</comment>
<dbReference type="GO" id="GO:0003677">
    <property type="term" value="F:DNA binding"/>
    <property type="evidence" value="ECO:0007669"/>
    <property type="project" value="InterPro"/>
</dbReference>
<evidence type="ECO:0000259" key="11">
    <source>
        <dbReference type="SMART" id="SM01287"/>
    </source>
</evidence>
<dbReference type="GO" id="GO:0006281">
    <property type="term" value="P:DNA repair"/>
    <property type="evidence" value="ECO:0007669"/>
    <property type="project" value="UniProtKB-KW"/>
</dbReference>
<comment type="subcellular location">
    <subcellularLocation>
        <location evidence="9">Nucleus</location>
    </subcellularLocation>
    <subcellularLocation>
        <location evidence="9">Chromosome</location>
    </subcellularLocation>
</comment>
<evidence type="ECO:0000256" key="6">
    <source>
        <dbReference type="ARBA" id="ARBA00023163"/>
    </source>
</evidence>
<evidence type="ECO:0000256" key="10">
    <source>
        <dbReference type="SAM" id="MobiDB-lite"/>
    </source>
</evidence>
<evidence type="ECO:0000256" key="3">
    <source>
        <dbReference type="ARBA" id="ARBA00022705"/>
    </source>
</evidence>
<dbReference type="GO" id="GO:0031491">
    <property type="term" value="F:nucleosome binding"/>
    <property type="evidence" value="ECO:0007669"/>
    <property type="project" value="TreeGrafter"/>
</dbReference>
<comment type="caution">
    <text evidence="12">The sequence shown here is derived from an EMBL/GenBank/DDBJ whole genome shotgun (WGS) entry which is preliminary data.</text>
</comment>
<evidence type="ECO:0000256" key="1">
    <source>
        <dbReference type="ARBA" id="ARBA00010060"/>
    </source>
</evidence>
<organism evidence="12 13">
    <name type="scientific">Artemisia annua</name>
    <name type="common">Sweet wormwood</name>
    <dbReference type="NCBI Taxonomy" id="35608"/>
    <lineage>
        <taxon>Eukaryota</taxon>
        <taxon>Viridiplantae</taxon>
        <taxon>Streptophyta</taxon>
        <taxon>Embryophyta</taxon>
        <taxon>Tracheophyta</taxon>
        <taxon>Spermatophyta</taxon>
        <taxon>Magnoliopsida</taxon>
        <taxon>eudicotyledons</taxon>
        <taxon>Gunneridae</taxon>
        <taxon>Pentapetalae</taxon>
        <taxon>asterids</taxon>
        <taxon>campanulids</taxon>
        <taxon>Asterales</taxon>
        <taxon>Asteraceae</taxon>
        <taxon>Asteroideae</taxon>
        <taxon>Anthemideae</taxon>
        <taxon>Artemisiinae</taxon>
        <taxon>Artemisia</taxon>
    </lineage>
</organism>
<dbReference type="InterPro" id="IPR048993">
    <property type="entry name" value="SSRP1-like_PH1"/>
</dbReference>
<keyword evidence="5 9" id="KW-0805">Transcription regulation</keyword>
<dbReference type="PANTHER" id="PTHR45849">
    <property type="entry name" value="FACT COMPLEX SUBUNIT SSRP1"/>
    <property type="match status" value="1"/>
</dbReference>
<dbReference type="Pfam" id="PF21103">
    <property type="entry name" value="PH1_SSRP1-like"/>
    <property type="match status" value="1"/>
</dbReference>
<name>A0A2U1PCR7_ARTAN</name>
<dbReference type="InterPro" id="IPR013719">
    <property type="entry name" value="RTT106/SPT16-like_middle_dom"/>
</dbReference>
<evidence type="ECO:0000256" key="2">
    <source>
        <dbReference type="ARBA" id="ARBA00022454"/>
    </source>
</evidence>
<keyword evidence="8 9" id="KW-0539">Nucleus</keyword>
<feature type="domain" description="Histone chaperone RTT106/FACT complex subunit SPT16-like middle" evidence="11">
    <location>
        <begin position="309"/>
        <end position="399"/>
    </location>
</feature>
<dbReference type="EMBL" id="PKPP01001339">
    <property type="protein sequence ID" value="PWA83527.1"/>
    <property type="molecule type" value="Genomic_DNA"/>
</dbReference>
<dbReference type="InterPro" id="IPR011993">
    <property type="entry name" value="PH-like_dom_sf"/>
</dbReference>
<comment type="function">
    <text evidence="9">Component of the FACT complex, a general chromatin factor that acts to reorganize nucleosomes. The FACT complex is involved in multiple processes that require DNA as a template such as mRNA elongation, DNA replication and DNA repair. During transcription elongation the FACT complex acts as a histone chaperone that both destabilizes and restores nucleosomal structure. It facilitates the passage of RNA polymerase II and transcription by promoting the dissociation of one histone H2A-H2B dimer from the nucleosome, then subsequently promotes the reestablishment of the nucleosome following the passage of RNA polymerase II.</text>
</comment>
<dbReference type="GO" id="GO:0042393">
    <property type="term" value="F:histone binding"/>
    <property type="evidence" value="ECO:0007669"/>
    <property type="project" value="TreeGrafter"/>
</dbReference>
<dbReference type="AlphaFoldDB" id="A0A2U1PCR7"/>
<evidence type="ECO:0000256" key="9">
    <source>
        <dbReference type="RuleBase" id="RU364013"/>
    </source>
</evidence>
<feature type="region of interest" description="Disordered" evidence="10">
    <location>
        <begin position="400"/>
        <end position="425"/>
    </location>
</feature>
<dbReference type="SUPFAM" id="SSF50729">
    <property type="entry name" value="PH domain-like"/>
    <property type="match status" value="1"/>
</dbReference>
<dbReference type="GO" id="GO:0035101">
    <property type="term" value="C:FACT complex"/>
    <property type="evidence" value="ECO:0007669"/>
    <property type="project" value="TreeGrafter"/>
</dbReference>
<reference evidence="12 13" key="1">
    <citation type="journal article" date="2018" name="Mol. Plant">
        <title>The genome of Artemisia annua provides insight into the evolution of Asteraceae family and artemisinin biosynthesis.</title>
        <authorList>
            <person name="Shen Q."/>
            <person name="Zhang L."/>
            <person name="Liao Z."/>
            <person name="Wang S."/>
            <person name="Yan T."/>
            <person name="Shi P."/>
            <person name="Liu M."/>
            <person name="Fu X."/>
            <person name="Pan Q."/>
            <person name="Wang Y."/>
            <person name="Lv Z."/>
            <person name="Lu X."/>
            <person name="Zhang F."/>
            <person name="Jiang W."/>
            <person name="Ma Y."/>
            <person name="Chen M."/>
            <person name="Hao X."/>
            <person name="Li L."/>
            <person name="Tang Y."/>
            <person name="Lv G."/>
            <person name="Zhou Y."/>
            <person name="Sun X."/>
            <person name="Brodelius P.E."/>
            <person name="Rose J.K.C."/>
            <person name="Tang K."/>
        </authorList>
    </citation>
    <scope>NUCLEOTIDE SEQUENCE [LARGE SCALE GENOMIC DNA]</scope>
    <source>
        <strain evidence="13">cv. Huhao1</strain>
        <tissue evidence="12">Leaf</tissue>
    </source>
</reference>
<evidence type="ECO:0000256" key="8">
    <source>
        <dbReference type="ARBA" id="ARBA00023242"/>
    </source>
</evidence>
<sequence length="425" mass="49107">MNILEIEKVTWMKVKGSIRFDFHMEDGDKYKFTGFTPQNQIFLVNLLNGENIPTQEEKCIVTGQISASLVEIKDNALVMKDNPTNTLYEIPLTDVTNIETKEEEDVKVSFHMDDTFGATEVDWMEYVTFSIPHTFSQFRGVQDSNTAIEFKKSLVSLDCVRLGSEDPVASFKRLIFLSPRGDYDMEFNLQFFRLKRADIAVTVLYRSIVSIRILCKLPKPMYPSPQAYVMICVDPPLKIGREWHSYLVILLNTVREVDEPIEIQMSDDLYASKFEHKLQKSYKGLVHEIVVSLLEGLSGKKHSETGEYGYGIRSNLEAQSKKGSLYPLEDAFYFLPDPVIRIFYTDIDRVEIEGPENRSFNLKIVLNTEEEHSFSTLVQNELTNLVSFLKYKKIEFRGYEEPSSSISSRKSKGFKNFKKMKKKRK</sequence>
<protein>
    <recommendedName>
        <fullName evidence="9">FACT complex subunit SSRP1</fullName>
    </recommendedName>
</protein>
<dbReference type="SMART" id="SM01287">
    <property type="entry name" value="Rtt106"/>
    <property type="match status" value="1"/>
</dbReference>